<keyword evidence="7" id="KW-0813">Transport</keyword>
<protein>
    <submittedName>
        <fullName evidence="9">Biopolymer transporter ExbD</fullName>
    </submittedName>
</protein>
<dbReference type="AlphaFoldDB" id="A0A4Q0YQ13"/>
<name>A0A4Q0YQ13_9GAMM</name>
<organism evidence="9 10">
    <name type="scientific">Veronia nyctiphanis</name>
    <dbReference type="NCBI Taxonomy" id="1278244"/>
    <lineage>
        <taxon>Bacteria</taxon>
        <taxon>Pseudomonadati</taxon>
        <taxon>Pseudomonadota</taxon>
        <taxon>Gammaproteobacteria</taxon>
        <taxon>Vibrionales</taxon>
        <taxon>Vibrionaceae</taxon>
        <taxon>Veronia</taxon>
    </lineage>
</organism>
<feature type="transmembrane region" description="Helical" evidence="8">
    <location>
        <begin position="20"/>
        <end position="38"/>
    </location>
</feature>
<dbReference type="Proteomes" id="UP000290287">
    <property type="component" value="Unassembled WGS sequence"/>
</dbReference>
<dbReference type="GO" id="GO:0005886">
    <property type="term" value="C:plasma membrane"/>
    <property type="evidence" value="ECO:0007669"/>
    <property type="project" value="UniProtKB-SubCell"/>
</dbReference>
<keyword evidence="10" id="KW-1185">Reference proteome</keyword>
<dbReference type="PANTHER" id="PTHR30558:SF13">
    <property type="entry name" value="BIOPOLYMER TRANSPORT PROTEIN EXBD2"/>
    <property type="match status" value="1"/>
</dbReference>
<keyword evidence="5 8" id="KW-1133">Transmembrane helix</keyword>
<reference evidence="9 10" key="1">
    <citation type="submission" date="2017-10" db="EMBL/GenBank/DDBJ databases">
        <title>Nyctiphanis sp. nov., isolated from the stomach of the euphausiid Nyctiphanes simplex (Hansen, 1911) in the Gulf of California.</title>
        <authorList>
            <person name="Gomez-Gil B."/>
            <person name="Aguilar-Mendez M."/>
            <person name="Lopez-Cortes A."/>
            <person name="Gomez-Gutierrez J."/>
            <person name="Roque A."/>
            <person name="Lang E."/>
            <person name="Gonzalez-Castillo A."/>
        </authorList>
    </citation>
    <scope>NUCLEOTIDE SEQUENCE [LARGE SCALE GENOMIC DNA]</scope>
    <source>
        <strain evidence="9 10">CAIM 600</strain>
    </source>
</reference>
<keyword evidence="4 7" id="KW-0812">Transmembrane</keyword>
<keyword evidence="6 8" id="KW-0472">Membrane</keyword>
<dbReference type="Gene3D" id="3.30.420.270">
    <property type="match status" value="1"/>
</dbReference>
<dbReference type="InterPro" id="IPR003400">
    <property type="entry name" value="ExbD"/>
</dbReference>
<dbReference type="OrthoDB" id="9793581at2"/>
<dbReference type="GO" id="GO:0022857">
    <property type="term" value="F:transmembrane transporter activity"/>
    <property type="evidence" value="ECO:0007669"/>
    <property type="project" value="InterPro"/>
</dbReference>
<comment type="subcellular location">
    <subcellularLocation>
        <location evidence="1">Cell membrane</location>
        <topology evidence="1">Single-pass membrane protein</topology>
    </subcellularLocation>
    <subcellularLocation>
        <location evidence="7">Cell membrane</location>
        <topology evidence="7">Single-pass type II membrane protein</topology>
    </subcellularLocation>
</comment>
<comment type="caution">
    <text evidence="9">The sequence shown here is derived from an EMBL/GenBank/DDBJ whole genome shotgun (WGS) entry which is preliminary data.</text>
</comment>
<comment type="similarity">
    <text evidence="2 7">Belongs to the ExbD/TolR family.</text>
</comment>
<evidence type="ECO:0000256" key="3">
    <source>
        <dbReference type="ARBA" id="ARBA00022475"/>
    </source>
</evidence>
<dbReference type="EMBL" id="PEIB01000012">
    <property type="protein sequence ID" value="RXJ73170.1"/>
    <property type="molecule type" value="Genomic_DNA"/>
</dbReference>
<evidence type="ECO:0000256" key="8">
    <source>
        <dbReference type="SAM" id="Phobius"/>
    </source>
</evidence>
<keyword evidence="7" id="KW-0653">Protein transport</keyword>
<evidence type="ECO:0000256" key="7">
    <source>
        <dbReference type="RuleBase" id="RU003879"/>
    </source>
</evidence>
<sequence>MRLSRSLTPREEAHVDLTPMMDIVFIMLIFFIVSSSFVTESGVEVNRPEAQHASAQDSQAILVAITSSNEIYIGGKFIDIERLKAVLMQMTIDKPSSSLLIQADKRAFNGTVVEVMDAAKGAGIESIALATEKASDPLVGRHTCVIFCRCNVVCQHVFSRAPQSVLTTRKSAHAFI</sequence>
<proteinExistence type="inferred from homology"/>
<evidence type="ECO:0000256" key="4">
    <source>
        <dbReference type="ARBA" id="ARBA00022692"/>
    </source>
</evidence>
<dbReference type="FunFam" id="3.30.420.270:FF:000007">
    <property type="entry name" value="Biopolymer transport protein ExbD"/>
    <property type="match status" value="1"/>
</dbReference>
<evidence type="ECO:0000313" key="9">
    <source>
        <dbReference type="EMBL" id="RXJ73170.1"/>
    </source>
</evidence>
<dbReference type="PANTHER" id="PTHR30558">
    <property type="entry name" value="EXBD MEMBRANE COMPONENT OF PMF-DRIVEN MACROMOLECULE IMPORT SYSTEM"/>
    <property type="match status" value="1"/>
</dbReference>
<evidence type="ECO:0000256" key="1">
    <source>
        <dbReference type="ARBA" id="ARBA00004162"/>
    </source>
</evidence>
<evidence type="ECO:0000313" key="10">
    <source>
        <dbReference type="Proteomes" id="UP000290287"/>
    </source>
</evidence>
<dbReference type="Pfam" id="PF02472">
    <property type="entry name" value="ExbD"/>
    <property type="match status" value="1"/>
</dbReference>
<evidence type="ECO:0000256" key="5">
    <source>
        <dbReference type="ARBA" id="ARBA00022989"/>
    </source>
</evidence>
<evidence type="ECO:0000256" key="2">
    <source>
        <dbReference type="ARBA" id="ARBA00005811"/>
    </source>
</evidence>
<dbReference type="GO" id="GO:0015031">
    <property type="term" value="P:protein transport"/>
    <property type="evidence" value="ECO:0007669"/>
    <property type="project" value="UniProtKB-KW"/>
</dbReference>
<keyword evidence="3" id="KW-1003">Cell membrane</keyword>
<accession>A0A4Q0YQ13</accession>
<gene>
    <name evidence="9" type="ORF">CS022_11775</name>
</gene>
<evidence type="ECO:0000256" key="6">
    <source>
        <dbReference type="ARBA" id="ARBA00023136"/>
    </source>
</evidence>